<dbReference type="Gene3D" id="3.40.1280.10">
    <property type="match status" value="1"/>
</dbReference>
<comment type="subcellular location">
    <subcellularLocation>
        <location evidence="1 12">Cytoplasm</location>
    </subcellularLocation>
</comment>
<feature type="domain" description="Ribosomal RNA small subunit methyltransferase E methyltransferase" evidence="13">
    <location>
        <begin position="84"/>
        <end position="245"/>
    </location>
</feature>
<evidence type="ECO:0000313" key="15">
    <source>
        <dbReference type="EMBL" id="SFQ00280.1"/>
    </source>
</evidence>
<evidence type="ECO:0000256" key="8">
    <source>
        <dbReference type="ARBA" id="ARBA00022679"/>
    </source>
</evidence>
<dbReference type="GO" id="GO:0070475">
    <property type="term" value="P:rRNA base methylation"/>
    <property type="evidence" value="ECO:0007669"/>
    <property type="project" value="TreeGrafter"/>
</dbReference>
<evidence type="ECO:0000256" key="1">
    <source>
        <dbReference type="ARBA" id="ARBA00004496"/>
    </source>
</evidence>
<feature type="domain" description="Ribosomal RNA small subunit methyltransferase E PUA-like" evidence="14">
    <location>
        <begin position="25"/>
        <end position="62"/>
    </location>
</feature>
<dbReference type="PANTHER" id="PTHR30027">
    <property type="entry name" value="RIBOSOMAL RNA SMALL SUBUNIT METHYLTRANSFERASE E"/>
    <property type="match status" value="1"/>
</dbReference>
<dbReference type="InterPro" id="IPR046887">
    <property type="entry name" value="RsmE_PUA-like"/>
</dbReference>
<evidence type="ECO:0000256" key="7">
    <source>
        <dbReference type="ARBA" id="ARBA00022603"/>
    </source>
</evidence>
<dbReference type="InterPro" id="IPR029028">
    <property type="entry name" value="Alpha/beta_knot_MTases"/>
</dbReference>
<dbReference type="Pfam" id="PF04452">
    <property type="entry name" value="Methyltrans_RNA"/>
    <property type="match status" value="1"/>
</dbReference>
<dbReference type="InterPro" id="IPR029026">
    <property type="entry name" value="tRNA_m1G_MTases_N"/>
</dbReference>
<dbReference type="RefSeq" id="WP_243859619.1">
    <property type="nucleotide sequence ID" value="NZ_FOWW01000004.1"/>
</dbReference>
<dbReference type="FunFam" id="3.40.1280.10:FF:000023">
    <property type="entry name" value="Ribosomal RNA small subunit methyltransferase E"/>
    <property type="match status" value="1"/>
</dbReference>
<dbReference type="NCBIfam" id="NF008693">
    <property type="entry name" value="PRK11713.2-3"/>
    <property type="match status" value="1"/>
</dbReference>
<evidence type="ECO:0000256" key="9">
    <source>
        <dbReference type="ARBA" id="ARBA00022691"/>
    </source>
</evidence>
<dbReference type="PIRSF" id="PIRSF015601">
    <property type="entry name" value="MTase_slr0722"/>
    <property type="match status" value="1"/>
</dbReference>
<comment type="similarity">
    <text evidence="2 12">Belongs to the RNA methyltransferase RsmE family.</text>
</comment>
<dbReference type="PANTHER" id="PTHR30027:SF3">
    <property type="entry name" value="16S RRNA (URACIL(1498)-N(3))-METHYLTRANSFERASE"/>
    <property type="match status" value="1"/>
</dbReference>
<evidence type="ECO:0000256" key="4">
    <source>
        <dbReference type="ARBA" id="ARBA00013673"/>
    </source>
</evidence>
<keyword evidence="5 12" id="KW-0963">Cytoplasm</keyword>
<dbReference type="SUPFAM" id="SSF88697">
    <property type="entry name" value="PUA domain-like"/>
    <property type="match status" value="1"/>
</dbReference>
<comment type="function">
    <text evidence="10 12">Specifically methylates the N3 position of the uracil ring of uridine 1498 (m3U1498) in 16S rRNA. Acts on the fully assembled 30S ribosomal subunit.</text>
</comment>
<dbReference type="STRING" id="587909.SAMN05421810_104162"/>
<keyword evidence="9 12" id="KW-0949">S-adenosyl-L-methionine</keyword>
<evidence type="ECO:0000313" key="16">
    <source>
        <dbReference type="Proteomes" id="UP000198727"/>
    </source>
</evidence>
<keyword evidence="16" id="KW-1185">Reference proteome</keyword>
<dbReference type="EMBL" id="FOWW01000004">
    <property type="protein sequence ID" value="SFQ00280.1"/>
    <property type="molecule type" value="Genomic_DNA"/>
</dbReference>
<protein>
    <recommendedName>
        <fullName evidence="4 12">Ribosomal RNA small subunit methyltransferase E</fullName>
        <ecNumber evidence="3 12">2.1.1.193</ecNumber>
    </recommendedName>
</protein>
<evidence type="ECO:0000256" key="11">
    <source>
        <dbReference type="ARBA" id="ARBA00047944"/>
    </source>
</evidence>
<evidence type="ECO:0000259" key="13">
    <source>
        <dbReference type="Pfam" id="PF04452"/>
    </source>
</evidence>
<keyword evidence="8 12" id="KW-0808">Transferase</keyword>
<dbReference type="Gene3D" id="2.40.240.20">
    <property type="entry name" value="Hypothetical PUA domain-like, domain 1"/>
    <property type="match status" value="1"/>
</dbReference>
<evidence type="ECO:0000256" key="2">
    <source>
        <dbReference type="ARBA" id="ARBA00005528"/>
    </source>
</evidence>
<dbReference type="InterPro" id="IPR015947">
    <property type="entry name" value="PUA-like_sf"/>
</dbReference>
<evidence type="ECO:0000256" key="3">
    <source>
        <dbReference type="ARBA" id="ARBA00012328"/>
    </source>
</evidence>
<dbReference type="InterPro" id="IPR046886">
    <property type="entry name" value="RsmE_MTase_dom"/>
</dbReference>
<evidence type="ECO:0000259" key="14">
    <source>
        <dbReference type="Pfam" id="PF20260"/>
    </source>
</evidence>
<evidence type="ECO:0000256" key="5">
    <source>
        <dbReference type="ARBA" id="ARBA00022490"/>
    </source>
</evidence>
<dbReference type="SUPFAM" id="SSF75217">
    <property type="entry name" value="alpha/beta knot"/>
    <property type="match status" value="1"/>
</dbReference>
<organism evidence="15 16">
    <name type="scientific">Amycolatopsis arida</name>
    <dbReference type="NCBI Taxonomy" id="587909"/>
    <lineage>
        <taxon>Bacteria</taxon>
        <taxon>Bacillati</taxon>
        <taxon>Actinomycetota</taxon>
        <taxon>Actinomycetes</taxon>
        <taxon>Pseudonocardiales</taxon>
        <taxon>Pseudonocardiaceae</taxon>
        <taxon>Amycolatopsis</taxon>
    </lineage>
</organism>
<proteinExistence type="inferred from homology"/>
<dbReference type="EC" id="2.1.1.193" evidence="3 12"/>
<keyword evidence="7 12" id="KW-0489">Methyltransferase</keyword>
<name>A0A1I5UYH8_9PSEU</name>
<accession>A0A1I5UYH8</accession>
<evidence type="ECO:0000256" key="10">
    <source>
        <dbReference type="ARBA" id="ARBA00025699"/>
    </source>
</evidence>
<dbReference type="CDD" id="cd18084">
    <property type="entry name" value="RsmE-like"/>
    <property type="match status" value="1"/>
</dbReference>
<keyword evidence="6 12" id="KW-0698">rRNA processing</keyword>
<sequence length="253" mass="26329">MTQAGDSTPPVFLVPTLPGGPTGLLDGDEARHAATVRRLRAGEPLVLTDGAGGLAHCTVESVRPGRHPELQLRIHRRERVPPPALRVTVAQALAKGDRGELAVELATEAGADAVLPWRAARSVARWDEGPRGAKALARWRATAMAAAKQARRAWVPEVGDPVDTRDLADRVRAATRALVLDAAAPRPLADLDLPDTGELLLVVGPEGGVTPDELATLTAAGAVPTRLGPTVLRTSTAAAVALGALGVLTPRWA</sequence>
<evidence type="ECO:0000256" key="12">
    <source>
        <dbReference type="PIRNR" id="PIRNR015601"/>
    </source>
</evidence>
<dbReference type="GO" id="GO:0005737">
    <property type="term" value="C:cytoplasm"/>
    <property type="evidence" value="ECO:0007669"/>
    <property type="project" value="UniProtKB-SubCell"/>
</dbReference>
<dbReference type="GO" id="GO:0070042">
    <property type="term" value="F:rRNA (uridine-N3-)-methyltransferase activity"/>
    <property type="evidence" value="ECO:0007669"/>
    <property type="project" value="TreeGrafter"/>
</dbReference>
<reference evidence="16" key="1">
    <citation type="submission" date="2016-10" db="EMBL/GenBank/DDBJ databases">
        <authorList>
            <person name="Varghese N."/>
            <person name="Submissions S."/>
        </authorList>
    </citation>
    <scope>NUCLEOTIDE SEQUENCE [LARGE SCALE GENOMIC DNA]</scope>
    <source>
        <strain evidence="16">CGMCC 4.5579</strain>
    </source>
</reference>
<dbReference type="Pfam" id="PF20260">
    <property type="entry name" value="PUA_4"/>
    <property type="match status" value="1"/>
</dbReference>
<dbReference type="InterPro" id="IPR006700">
    <property type="entry name" value="RsmE"/>
</dbReference>
<comment type="catalytic activity">
    <reaction evidence="11 12">
        <text>uridine(1498) in 16S rRNA + S-adenosyl-L-methionine = N(3)-methyluridine(1498) in 16S rRNA + S-adenosyl-L-homocysteine + H(+)</text>
        <dbReference type="Rhea" id="RHEA:42920"/>
        <dbReference type="Rhea" id="RHEA-COMP:10283"/>
        <dbReference type="Rhea" id="RHEA-COMP:10284"/>
        <dbReference type="ChEBI" id="CHEBI:15378"/>
        <dbReference type="ChEBI" id="CHEBI:57856"/>
        <dbReference type="ChEBI" id="CHEBI:59789"/>
        <dbReference type="ChEBI" id="CHEBI:65315"/>
        <dbReference type="ChEBI" id="CHEBI:74502"/>
        <dbReference type="EC" id="2.1.1.193"/>
    </reaction>
</comment>
<dbReference type="NCBIfam" id="TIGR00046">
    <property type="entry name" value="RsmE family RNA methyltransferase"/>
    <property type="match status" value="1"/>
</dbReference>
<dbReference type="AlphaFoldDB" id="A0A1I5UYH8"/>
<evidence type="ECO:0000256" key="6">
    <source>
        <dbReference type="ARBA" id="ARBA00022552"/>
    </source>
</evidence>
<dbReference type="Proteomes" id="UP000198727">
    <property type="component" value="Unassembled WGS sequence"/>
</dbReference>
<gene>
    <name evidence="15" type="ORF">SAMN05421810_104162</name>
</gene>